<dbReference type="InterPro" id="IPR036691">
    <property type="entry name" value="Endo/exonu/phosph_ase_sf"/>
</dbReference>
<dbReference type="Pfam" id="PF00075">
    <property type="entry name" value="RNase_H"/>
    <property type="match status" value="1"/>
</dbReference>
<feature type="domain" description="RNase H type-1" evidence="2">
    <location>
        <begin position="958"/>
        <end position="1094"/>
    </location>
</feature>
<evidence type="ECO:0000259" key="2">
    <source>
        <dbReference type="PROSITE" id="PS50879"/>
    </source>
</evidence>
<dbReference type="InterPro" id="IPR002156">
    <property type="entry name" value="RNaseH_domain"/>
</dbReference>
<dbReference type="EMBL" id="GBHO01006260">
    <property type="protein sequence ID" value="JAG37344.1"/>
    <property type="molecule type" value="Transcribed_RNA"/>
</dbReference>
<dbReference type="PROSITE" id="PS50878">
    <property type="entry name" value="RT_POL"/>
    <property type="match status" value="1"/>
</dbReference>
<dbReference type="Gene3D" id="3.30.420.10">
    <property type="entry name" value="Ribonuclease H-like superfamily/Ribonuclease H"/>
    <property type="match status" value="1"/>
</dbReference>
<dbReference type="InterPro" id="IPR043128">
    <property type="entry name" value="Rev_trsase/Diguanyl_cyclase"/>
</dbReference>
<dbReference type="EMBL" id="GBHO01006262">
    <property type="protein sequence ID" value="JAG37342.1"/>
    <property type="molecule type" value="Transcribed_RNA"/>
</dbReference>
<dbReference type="InterPro" id="IPR012337">
    <property type="entry name" value="RNaseH-like_sf"/>
</dbReference>
<dbReference type="GO" id="GO:0003964">
    <property type="term" value="F:RNA-directed DNA polymerase activity"/>
    <property type="evidence" value="ECO:0007669"/>
    <property type="project" value="UniProtKB-KW"/>
</dbReference>
<dbReference type="Pfam" id="PF14529">
    <property type="entry name" value="Exo_endo_phos_2"/>
    <property type="match status" value="1"/>
</dbReference>
<organism evidence="9">
    <name type="scientific">Lygus hesperus</name>
    <name type="common">Western plant bug</name>
    <dbReference type="NCBI Taxonomy" id="30085"/>
    <lineage>
        <taxon>Eukaryota</taxon>
        <taxon>Metazoa</taxon>
        <taxon>Ecdysozoa</taxon>
        <taxon>Arthropoda</taxon>
        <taxon>Hexapoda</taxon>
        <taxon>Insecta</taxon>
        <taxon>Pterygota</taxon>
        <taxon>Neoptera</taxon>
        <taxon>Paraneoptera</taxon>
        <taxon>Hemiptera</taxon>
        <taxon>Heteroptera</taxon>
        <taxon>Panheteroptera</taxon>
        <taxon>Cimicomorpha</taxon>
        <taxon>Miridae</taxon>
        <taxon>Mirini</taxon>
        <taxon>Lygus</taxon>
    </lineage>
</organism>
<keyword evidence="9" id="KW-0548">Nucleotidyltransferase</keyword>
<evidence type="ECO:0000313" key="4">
    <source>
        <dbReference type="EMBL" id="JAG37342.1"/>
    </source>
</evidence>
<dbReference type="EMBL" id="GBHO01036720">
    <property type="protein sequence ID" value="JAG06884.1"/>
    <property type="molecule type" value="Transcribed_RNA"/>
</dbReference>
<dbReference type="PROSITE" id="PS50879">
    <property type="entry name" value="RNASE_H_1"/>
    <property type="match status" value="1"/>
</dbReference>
<keyword evidence="9" id="KW-0808">Transferase</keyword>
<dbReference type="PANTHER" id="PTHR36688">
    <property type="entry name" value="ENDO/EXONUCLEASE/PHOSPHATASE DOMAIN-CONTAINING PROTEIN"/>
    <property type="match status" value="1"/>
</dbReference>
<dbReference type="EMBL" id="GBHO01006259">
    <property type="protein sequence ID" value="JAG37345.1"/>
    <property type="molecule type" value="Transcribed_RNA"/>
</dbReference>
<dbReference type="GO" id="GO:0003676">
    <property type="term" value="F:nucleic acid binding"/>
    <property type="evidence" value="ECO:0007669"/>
    <property type="project" value="InterPro"/>
</dbReference>
<dbReference type="InterPro" id="IPR000477">
    <property type="entry name" value="RT_dom"/>
</dbReference>
<gene>
    <name evidence="9" type="primary">pol_413</name>
    <name evidence="4" type="synonym">pol_279</name>
    <name evidence="10" type="synonym">pol_411</name>
    <name evidence="8" type="synonym">pol_412</name>
    <name evidence="6" type="synonym">pol_56</name>
    <name evidence="7" type="synonym">pol_57</name>
    <name evidence="5" type="synonym">pol_58</name>
    <name evidence="3" type="synonym">pol_59</name>
    <name evidence="10" type="ORF">CM83_47352</name>
    <name evidence="8" type="ORF">CM83_47354</name>
    <name evidence="9" type="ORF">CM83_47358</name>
    <name evidence="7" type="ORF">CM83_47360</name>
    <name evidence="5" type="ORF">CM83_47363</name>
    <name evidence="6" type="ORF">CM83_47366</name>
    <name evidence="3" type="ORF">CM83_47369</name>
    <name evidence="4" type="ORF">CM83_47371</name>
</gene>
<dbReference type="InterPro" id="IPR043502">
    <property type="entry name" value="DNA/RNA_pol_sf"/>
</dbReference>
<sequence length="1260" mass="142964">MSNNTDSQLTVINWNARSLANKISEIMQFADENNADILTIQESWLTREKTLKAPNYQAYRFDNTDIYGRRGLVTLVRDTFPSKKVPLGFINNTEVELMAVEVTLANRSILIVNIYVPPGLRLPRIFWDNVFDQSLHPHVILCGDLNAHHPLWGSGDTDLRGQQIFDSMLDSPLILIENDGETRISRPGHNKSATDAAFSSASLFSNLTIQILNETAGSDHFLMKIVLQNAEKIPIIPIFKWNFKKADWQKFDHIIFQKLSSTQFDEITNVNFQQYYDLWESTILEAATEAIPQKQINSRTKSNLWWNETCEEVTNNKRQAISTWRRSKTLINYQSMKQATQHARATIFSVKRSAWRDLCQQLSTTSQPISAWNMLSIMNGNRSRTKFVKPETEPQLCSTVLSSITRPCPLLTQMPLDPQTAPHPFTLTQLEHALARRVKDTCPGEDKISYSMLKRMPLMAKSLLLKMYNFCYQSNSMPSQWLKIKIIYVKKHTAPDSNSSAPPSIRPLSLISCPVKILNSMIGQQLESHVESNFNLPTTQHGFRKRRSCLNCLSEMYLRILAGRDEHLTTMCCFLDITGAFNAVKIEELVHTMKLAGISPFTTAWVQKFFSSKTYTDGVNSSYGSQGLDQGSVLSPLLFNLYVHVLHNLNFSPGTTVLSYADDFALLVQSKDVLLNLTNMRSNLETLLQTFAKLGLQINVNKTKILSFFDGLSDHQRLDLTINLASHAEPICTVKTTKYLGIMLDDRLRGQCHTKSVIDRCNNDVRALKSMKGSGWGNHPEVQEALYKFAILPKIFYGAHLYCWGLKANFDKLQILQNTALRQILGAVKSSPIPSLHSLTSTPYLDVQLHFETTRTWCRLIIYDTNIRNSVNRFISPPHQRNLMPWNRYREILHEITTIMHDEDVHLNSEEENSYRHHPSNSLQVCPTIPTVDKKTNFNPHQLQALVAEHIELKYPPEYSGDRLFTDGSKLGSGATSSADYRESDNTANGLKVNNSCSVFNAELIAIDLALKRMYDDPHSLNDAVVLSDSRSALQSLHQLKSGDNPPYIIQSIIKSVNNLKRDRAANIQFQWIAGHSFIKGNEIADNTAKLIASQPDPPHKHGLVTYPDLVRQLKLKKNENWIQQHTLKTEAVGHWTKSIIPDPTVQPWYCNITASNPKFFSTVNRIIIGHGNTPFFQHLMAKRATPYCLNCPNEQVADVDHLLNFCTASIAARRSLYQQLGIEIGTSIQDHLRYPFKQEDLNIIFSYVESISDGGRPAI</sequence>
<evidence type="ECO:0000313" key="7">
    <source>
        <dbReference type="EMBL" id="JAG37345.1"/>
    </source>
</evidence>
<proteinExistence type="predicted"/>
<evidence type="ECO:0000313" key="3">
    <source>
        <dbReference type="EMBL" id="JAG06884.1"/>
    </source>
</evidence>
<dbReference type="CDD" id="cd01650">
    <property type="entry name" value="RT_nLTR_like"/>
    <property type="match status" value="1"/>
</dbReference>
<keyword evidence="9" id="KW-0695">RNA-directed DNA polymerase</keyword>
<name>A0A0A9Z1X7_LYGHE</name>
<dbReference type="EMBL" id="GBHO01006255">
    <property type="protein sequence ID" value="JAG37349.1"/>
    <property type="molecule type" value="Transcribed_RNA"/>
</dbReference>
<dbReference type="CDD" id="cd09276">
    <property type="entry name" value="Rnase_HI_RT_non_LTR"/>
    <property type="match status" value="1"/>
</dbReference>
<dbReference type="SUPFAM" id="SSF53098">
    <property type="entry name" value="Ribonuclease H-like"/>
    <property type="match status" value="1"/>
</dbReference>
<dbReference type="GO" id="GO:0042575">
    <property type="term" value="C:DNA polymerase complex"/>
    <property type="evidence" value="ECO:0007669"/>
    <property type="project" value="UniProtKB-ARBA"/>
</dbReference>
<dbReference type="InterPro" id="IPR052560">
    <property type="entry name" value="RdDP_mobile_element"/>
</dbReference>
<feature type="domain" description="Reverse transcriptase" evidence="1">
    <location>
        <begin position="470"/>
        <end position="744"/>
    </location>
</feature>
<evidence type="ECO:0000313" key="8">
    <source>
        <dbReference type="EMBL" id="JAG37347.1"/>
    </source>
</evidence>
<dbReference type="EMBL" id="GBHO01006261">
    <property type="protein sequence ID" value="JAG37343.1"/>
    <property type="molecule type" value="Transcribed_RNA"/>
</dbReference>
<evidence type="ECO:0000313" key="6">
    <source>
        <dbReference type="EMBL" id="JAG37344.1"/>
    </source>
</evidence>
<dbReference type="EMBL" id="GBHO01006256">
    <property type="protein sequence ID" value="JAG37348.1"/>
    <property type="molecule type" value="Transcribed_RNA"/>
</dbReference>
<evidence type="ECO:0000313" key="5">
    <source>
        <dbReference type="EMBL" id="JAG37343.1"/>
    </source>
</evidence>
<dbReference type="AlphaFoldDB" id="A0A0A9Z1X7"/>
<dbReference type="GO" id="GO:0004523">
    <property type="term" value="F:RNA-DNA hybrid ribonuclease activity"/>
    <property type="evidence" value="ECO:0007669"/>
    <property type="project" value="InterPro"/>
</dbReference>
<dbReference type="SUPFAM" id="SSF56219">
    <property type="entry name" value="DNase I-like"/>
    <property type="match status" value="1"/>
</dbReference>
<dbReference type="SUPFAM" id="SSF56672">
    <property type="entry name" value="DNA/RNA polymerases"/>
    <property type="match status" value="1"/>
</dbReference>
<evidence type="ECO:0000313" key="9">
    <source>
        <dbReference type="EMBL" id="JAG37348.1"/>
    </source>
</evidence>
<accession>A0A0A9Z1X7</accession>
<dbReference type="PANTHER" id="PTHR36688:SF2">
    <property type="entry name" value="ENDONUCLEASE_EXONUCLEASE_PHOSPHATASE DOMAIN-CONTAINING PROTEIN"/>
    <property type="match status" value="1"/>
</dbReference>
<evidence type="ECO:0000313" key="10">
    <source>
        <dbReference type="EMBL" id="JAG37349.1"/>
    </source>
</evidence>
<dbReference type="Pfam" id="PF00078">
    <property type="entry name" value="RVT_1"/>
    <property type="match status" value="1"/>
</dbReference>
<reference evidence="9" key="1">
    <citation type="journal article" date="2014" name="PLoS ONE">
        <title>Transcriptome-Based Identification of ABC Transporters in the Western Tarnished Plant Bug Lygus hesperus.</title>
        <authorList>
            <person name="Hull J.J."/>
            <person name="Chaney K."/>
            <person name="Geib S.M."/>
            <person name="Fabrick J.A."/>
            <person name="Brent C.S."/>
            <person name="Walsh D."/>
            <person name="Lavine L.C."/>
        </authorList>
    </citation>
    <scope>NUCLEOTIDE SEQUENCE</scope>
</reference>
<protein>
    <submittedName>
        <fullName evidence="9">RNA-directed DNA polymerase from mobile element jockey</fullName>
    </submittedName>
</protein>
<evidence type="ECO:0000259" key="1">
    <source>
        <dbReference type="PROSITE" id="PS50878"/>
    </source>
</evidence>
<dbReference type="InterPro" id="IPR036397">
    <property type="entry name" value="RNaseH_sf"/>
</dbReference>
<reference evidence="9" key="2">
    <citation type="submission" date="2014-07" db="EMBL/GenBank/DDBJ databases">
        <authorList>
            <person name="Hull J."/>
        </authorList>
    </citation>
    <scope>NUCLEOTIDE SEQUENCE</scope>
</reference>
<dbReference type="InterPro" id="IPR005135">
    <property type="entry name" value="Endo/exonuclease/phosphatase"/>
</dbReference>
<dbReference type="Gene3D" id="3.60.10.10">
    <property type="entry name" value="Endonuclease/exonuclease/phosphatase"/>
    <property type="match status" value="1"/>
</dbReference>
<dbReference type="EMBL" id="GBHO01006257">
    <property type="protein sequence ID" value="JAG37347.1"/>
    <property type="molecule type" value="Transcribed_RNA"/>
</dbReference>
<dbReference type="Gene3D" id="3.30.70.270">
    <property type="match status" value="1"/>
</dbReference>